<keyword evidence="18" id="KW-1185">Reference proteome</keyword>
<proteinExistence type="predicted"/>
<dbReference type="SMART" id="SM00260">
    <property type="entry name" value="CheW"/>
    <property type="match status" value="1"/>
</dbReference>
<dbReference type="AlphaFoldDB" id="A0A1I3J2K5"/>
<dbReference type="InterPro" id="IPR051315">
    <property type="entry name" value="Bact_Chemotaxis_CheA"/>
</dbReference>
<evidence type="ECO:0000259" key="16">
    <source>
        <dbReference type="PROSITE" id="PS50894"/>
    </source>
</evidence>
<dbReference type="CDD" id="cd00088">
    <property type="entry name" value="HPT"/>
    <property type="match status" value="1"/>
</dbReference>
<organism evidence="17 18">
    <name type="scientific">Aquamicrobium aerolatum DSM 21857</name>
    <dbReference type="NCBI Taxonomy" id="1121003"/>
    <lineage>
        <taxon>Bacteria</taxon>
        <taxon>Pseudomonadati</taxon>
        <taxon>Pseudomonadota</taxon>
        <taxon>Alphaproteobacteria</taxon>
        <taxon>Hyphomicrobiales</taxon>
        <taxon>Phyllobacteriaceae</taxon>
        <taxon>Aerobium</taxon>
    </lineage>
</organism>
<evidence type="ECO:0000313" key="18">
    <source>
        <dbReference type="Proteomes" id="UP000242763"/>
    </source>
</evidence>
<comment type="function">
    <text evidence="11">Involved in the transmission of sensory signals from the chemoreceptors to the flagellar motors. CheA is autophosphorylated; it can transfer its phosphate group to either CheB or CheY.</text>
</comment>
<dbReference type="PROSITE" id="PS50851">
    <property type="entry name" value="CHEW"/>
    <property type="match status" value="1"/>
</dbReference>
<dbReference type="SMART" id="SM00073">
    <property type="entry name" value="HPT"/>
    <property type="match status" value="1"/>
</dbReference>
<dbReference type="SUPFAM" id="SSF50341">
    <property type="entry name" value="CheW-like"/>
    <property type="match status" value="1"/>
</dbReference>
<dbReference type="Gene3D" id="1.20.120.160">
    <property type="entry name" value="HPT domain"/>
    <property type="match status" value="1"/>
</dbReference>
<evidence type="ECO:0000256" key="12">
    <source>
        <dbReference type="PROSITE-ProRule" id="PRU00110"/>
    </source>
</evidence>
<dbReference type="CDD" id="cd00731">
    <property type="entry name" value="CheA_reg"/>
    <property type="match status" value="1"/>
</dbReference>
<dbReference type="InterPro" id="IPR008207">
    <property type="entry name" value="Sig_transdc_His_kin_Hpt_dom"/>
</dbReference>
<dbReference type="InterPro" id="IPR002545">
    <property type="entry name" value="CheW-lke_dom"/>
</dbReference>
<dbReference type="STRING" id="1121003.SAMN03080618_00764"/>
<evidence type="ECO:0000256" key="11">
    <source>
        <dbReference type="ARBA" id="ARBA00035100"/>
    </source>
</evidence>
<dbReference type="InterPro" id="IPR037006">
    <property type="entry name" value="CheA-like_homodim_sf"/>
</dbReference>
<feature type="domain" description="HPt" evidence="16">
    <location>
        <begin position="1"/>
        <end position="104"/>
    </location>
</feature>
<dbReference type="Pfam" id="PF01584">
    <property type="entry name" value="CheW"/>
    <property type="match status" value="1"/>
</dbReference>
<dbReference type="InterPro" id="IPR036061">
    <property type="entry name" value="CheW-like_dom_sf"/>
</dbReference>
<dbReference type="EC" id="2.7.13.3" evidence="2"/>
<name>A0A1I3J2K5_9HYPH</name>
<dbReference type="GO" id="GO:0006935">
    <property type="term" value="P:chemotaxis"/>
    <property type="evidence" value="ECO:0007669"/>
    <property type="project" value="UniProtKB-KW"/>
</dbReference>
<dbReference type="CDD" id="cd16916">
    <property type="entry name" value="HATPase_CheA-like"/>
    <property type="match status" value="1"/>
</dbReference>
<evidence type="ECO:0000256" key="4">
    <source>
        <dbReference type="ARBA" id="ARBA00022500"/>
    </source>
</evidence>
<dbReference type="Gene3D" id="1.10.287.560">
    <property type="entry name" value="Histidine kinase CheA-like, homodimeric domain"/>
    <property type="match status" value="1"/>
</dbReference>
<protein>
    <recommendedName>
        <fullName evidence="3">Chemotaxis protein CheA</fullName>
        <ecNumber evidence="2">2.7.13.3</ecNumber>
    </recommendedName>
</protein>
<feature type="domain" description="Histidine kinase" evidence="14">
    <location>
        <begin position="406"/>
        <end position="609"/>
    </location>
</feature>
<dbReference type="Pfam" id="PF02518">
    <property type="entry name" value="HATPase_c"/>
    <property type="match status" value="1"/>
</dbReference>
<dbReference type="OrthoDB" id="9803176at2"/>
<evidence type="ECO:0000256" key="6">
    <source>
        <dbReference type="ARBA" id="ARBA00022679"/>
    </source>
</evidence>
<dbReference type="Pfam" id="PF02895">
    <property type="entry name" value="H-kinase_dim"/>
    <property type="match status" value="1"/>
</dbReference>
<dbReference type="GO" id="GO:0005737">
    <property type="term" value="C:cytoplasm"/>
    <property type="evidence" value="ECO:0007669"/>
    <property type="project" value="InterPro"/>
</dbReference>
<dbReference type="SMART" id="SM00387">
    <property type="entry name" value="HATPase_c"/>
    <property type="match status" value="1"/>
</dbReference>
<dbReference type="InterPro" id="IPR004105">
    <property type="entry name" value="CheA-like_dim"/>
</dbReference>
<dbReference type="SUPFAM" id="SSF47226">
    <property type="entry name" value="Histidine-containing phosphotransfer domain, HPT domain"/>
    <property type="match status" value="1"/>
</dbReference>
<evidence type="ECO:0000256" key="7">
    <source>
        <dbReference type="ARBA" id="ARBA00022741"/>
    </source>
</evidence>
<dbReference type="PROSITE" id="PS50894">
    <property type="entry name" value="HPT"/>
    <property type="match status" value="1"/>
</dbReference>
<evidence type="ECO:0000256" key="1">
    <source>
        <dbReference type="ARBA" id="ARBA00000085"/>
    </source>
</evidence>
<dbReference type="Gene3D" id="2.30.30.40">
    <property type="entry name" value="SH3 Domains"/>
    <property type="match status" value="1"/>
</dbReference>
<dbReference type="PANTHER" id="PTHR43395:SF10">
    <property type="entry name" value="CHEMOTAXIS PROTEIN CHEA"/>
    <property type="match status" value="1"/>
</dbReference>
<dbReference type="InterPro" id="IPR036641">
    <property type="entry name" value="HPT_dom_sf"/>
</dbReference>
<keyword evidence="9" id="KW-0067">ATP-binding</keyword>
<evidence type="ECO:0000256" key="5">
    <source>
        <dbReference type="ARBA" id="ARBA00022553"/>
    </source>
</evidence>
<keyword evidence="8 17" id="KW-0418">Kinase</keyword>
<keyword evidence="4" id="KW-0145">Chemotaxis</keyword>
<feature type="modified residue" description="Phosphohistidine" evidence="12">
    <location>
        <position position="47"/>
    </location>
</feature>
<gene>
    <name evidence="17" type="ORF">SAMN03080618_00764</name>
</gene>
<dbReference type="EMBL" id="FORF01000003">
    <property type="protein sequence ID" value="SFI54484.1"/>
    <property type="molecule type" value="Genomic_DNA"/>
</dbReference>
<dbReference type="InterPro" id="IPR003594">
    <property type="entry name" value="HATPase_dom"/>
</dbReference>
<accession>A0A1I3J2K5</accession>
<evidence type="ECO:0000256" key="10">
    <source>
        <dbReference type="ARBA" id="ARBA00023012"/>
    </source>
</evidence>
<evidence type="ECO:0000313" key="17">
    <source>
        <dbReference type="EMBL" id="SFI54484.1"/>
    </source>
</evidence>
<dbReference type="SUPFAM" id="SSF55874">
    <property type="entry name" value="ATPase domain of HSP90 chaperone/DNA topoisomerase II/histidine kinase"/>
    <property type="match status" value="1"/>
</dbReference>
<evidence type="ECO:0000256" key="8">
    <source>
        <dbReference type="ARBA" id="ARBA00022777"/>
    </source>
</evidence>
<dbReference type="InterPro" id="IPR005467">
    <property type="entry name" value="His_kinase_dom"/>
</dbReference>
<keyword evidence="6" id="KW-0808">Transferase</keyword>
<dbReference type="SUPFAM" id="SSF47384">
    <property type="entry name" value="Homodimeric domain of signal transducing histidine kinase"/>
    <property type="match status" value="1"/>
</dbReference>
<feature type="domain" description="CheW-like" evidence="15">
    <location>
        <begin position="611"/>
        <end position="747"/>
    </location>
</feature>
<dbReference type="GO" id="GO:0005524">
    <property type="term" value="F:ATP binding"/>
    <property type="evidence" value="ECO:0007669"/>
    <property type="project" value="UniProtKB-KW"/>
</dbReference>
<dbReference type="FunFam" id="2.30.30.40:FF:000048">
    <property type="entry name" value="Chemotaxis protein CheA, putative"/>
    <property type="match status" value="1"/>
</dbReference>
<dbReference type="InterPro" id="IPR004358">
    <property type="entry name" value="Sig_transdc_His_kin-like_C"/>
</dbReference>
<dbReference type="PRINTS" id="PR00344">
    <property type="entry name" value="BCTRLSENSOR"/>
</dbReference>
<keyword evidence="10" id="KW-0902">Two-component regulatory system</keyword>
<evidence type="ECO:0000259" key="15">
    <source>
        <dbReference type="PROSITE" id="PS50851"/>
    </source>
</evidence>
<evidence type="ECO:0000256" key="2">
    <source>
        <dbReference type="ARBA" id="ARBA00012438"/>
    </source>
</evidence>
<keyword evidence="7" id="KW-0547">Nucleotide-binding</keyword>
<dbReference type="Gene3D" id="3.30.565.10">
    <property type="entry name" value="Histidine kinase-like ATPase, C-terminal domain"/>
    <property type="match status" value="1"/>
</dbReference>
<sequence>MDTMAAIKQTFFQECEEQLAELEDGLLTIEREEGDLETINAVFRAVHSIKGGAGAFGLDELVRFAHTFETTLDGMRSGTVDSSPQIIKLMLRSADILADLVRFSRDGGDMDHARVAQMAEELTRAGGHAPEAVAVAAPAPFLAAPGEPDEFGFAPTPVTFDFASEAPAEPGVDEFGFAPVMIDFDEFIAADAAAPHVIDVRFRPKPELYAKANDALRLLRELGRLGEMEVSCDRSDLPALSELDPEGAYFVWNISIANADEAAVREIFEFVEFDCDLEISTRVSGIDEEQAAETVRDVLAQVAAQETVANLPPVADAFVAAPIEPVAAIPAPEAPVKAAQPASSSGQQPAPAAAAAQQGGSTIRVDLDRVDRLIDLVGELVINQSMLAQRVMEAGIARLSDVAVGLDDLEQLTREIQDSVMAIRAQPVRPIFQRMSRVVREVADMTGKSVRLLTEGENCEVDKTVIERLADPLTHMIRNAIDHGLETPEERIKVGKPEQGVVRMIAAHRSGRVVIEVSDDGAGIDRARVRQIAVNKGIIEEDAALTDAEIDDLIFAPGFSTADAISDVSGRGVGMDVVRRSIQALGGRITITSRPGLGTTFTLSLPLTLAVLDGMVVTVAGQTLVVPLSAIVETLQPKPSDVHNLGDNARVISIRGAFLPLLDVGAVLGYRSEEGDPLNSVAVMVETENQSQCALLVDGIIGQQQVVIKSLETNYGHVFGVAAATILGDGRVAVILDVDAIVAGSRSDQARADANRKRSAA</sequence>
<dbReference type="InterPro" id="IPR036890">
    <property type="entry name" value="HATPase_C_sf"/>
</dbReference>
<dbReference type="FunFam" id="3.30.565.10:FF:000016">
    <property type="entry name" value="Chemotaxis protein CheA, putative"/>
    <property type="match status" value="1"/>
</dbReference>
<dbReference type="Pfam" id="PF01627">
    <property type="entry name" value="Hpt"/>
    <property type="match status" value="1"/>
</dbReference>
<comment type="catalytic activity">
    <reaction evidence="1">
        <text>ATP + protein L-histidine = ADP + protein N-phospho-L-histidine.</text>
        <dbReference type="EC" id="2.7.13.3"/>
    </reaction>
</comment>
<evidence type="ECO:0000256" key="9">
    <source>
        <dbReference type="ARBA" id="ARBA00022840"/>
    </source>
</evidence>
<keyword evidence="5 12" id="KW-0597">Phosphoprotein</keyword>
<dbReference type="PANTHER" id="PTHR43395">
    <property type="entry name" value="SENSOR HISTIDINE KINASE CHEA"/>
    <property type="match status" value="1"/>
</dbReference>
<dbReference type="Proteomes" id="UP000242763">
    <property type="component" value="Unassembled WGS sequence"/>
</dbReference>
<evidence type="ECO:0000256" key="3">
    <source>
        <dbReference type="ARBA" id="ARBA00021495"/>
    </source>
</evidence>
<evidence type="ECO:0000259" key="14">
    <source>
        <dbReference type="PROSITE" id="PS50109"/>
    </source>
</evidence>
<dbReference type="SMART" id="SM01231">
    <property type="entry name" value="H-kinase_dim"/>
    <property type="match status" value="1"/>
</dbReference>
<dbReference type="PROSITE" id="PS50109">
    <property type="entry name" value="HIS_KIN"/>
    <property type="match status" value="1"/>
</dbReference>
<reference evidence="18" key="1">
    <citation type="submission" date="2016-10" db="EMBL/GenBank/DDBJ databases">
        <authorList>
            <person name="Varghese N."/>
            <person name="Submissions S."/>
        </authorList>
    </citation>
    <scope>NUCLEOTIDE SEQUENCE [LARGE SCALE GENOMIC DNA]</scope>
    <source>
        <strain evidence="18">DSM 21857</strain>
    </source>
</reference>
<feature type="region of interest" description="Disordered" evidence="13">
    <location>
        <begin position="337"/>
        <end position="358"/>
    </location>
</feature>
<dbReference type="InterPro" id="IPR036097">
    <property type="entry name" value="HisK_dim/P_sf"/>
</dbReference>
<dbReference type="GO" id="GO:0000155">
    <property type="term" value="F:phosphorelay sensor kinase activity"/>
    <property type="evidence" value="ECO:0007669"/>
    <property type="project" value="InterPro"/>
</dbReference>
<dbReference type="RefSeq" id="WP_091518789.1">
    <property type="nucleotide sequence ID" value="NZ_FORF01000003.1"/>
</dbReference>
<evidence type="ECO:0000256" key="13">
    <source>
        <dbReference type="SAM" id="MobiDB-lite"/>
    </source>
</evidence>